<dbReference type="InterPro" id="IPR050651">
    <property type="entry name" value="Plant_Cytochrome_P450_Monoox"/>
</dbReference>
<evidence type="ECO:0000256" key="8">
    <source>
        <dbReference type="ARBA" id="ARBA00023002"/>
    </source>
</evidence>
<keyword evidence="11 14" id="KW-0472">Membrane</keyword>
<dbReference type="GO" id="GO:0005506">
    <property type="term" value="F:iron ion binding"/>
    <property type="evidence" value="ECO:0007669"/>
    <property type="project" value="InterPro"/>
</dbReference>
<sequence>MEEEEEEVAYSLSVPAILITIFALFVSLHFITSLFTRKLGGNRAKNAGRIQKTAPKAGGSWPLLGHLHILGGLVPRHLVLAKMADIYGPIFTIWLGVRRAVVVSTWDIAKECLTTNERAFATRPRLVCSEVMTYNYAMIGLSPYGPYWRQVRKIATLELLSNHRIELLKHIQAAKPLLVDVKRWFGDITVNTVFRMIVGRPFNHEGEGDERGRKALRNFFELAGRFVVADGLPFLRWLDLGGYERAMRRTAKELDRVVQGWLDEHKVRRKLNQEAEGTKSSLDFMDVMLSLLEDNKDIHGYDADTINKATCLALILAGSDTTTVTLTWAVSLLLNNKEALKKAQQELDDQVGKDRPVKESDLKNLPYLQSIIKETLRLYPAAPVMLHEAVEDCIVSGYFVPKGTMLILNLHKIHRHSLVWPGPSEFRPERFMTTHKGIDVKGQNFELIPFGSGRRMCPAVSLAMSVMGLSLASFLHAFEIKTPGDEVVDMEEAVGLTNLKSTPLEVLVTPRNPEHIVCYALQVFGLRMLVRLLHSFDVDTLIEGDTVVVVDMVEINTSMKIY</sequence>
<dbReference type="STRING" id="22663.A0A2I0IN92"/>
<evidence type="ECO:0000256" key="11">
    <source>
        <dbReference type="ARBA" id="ARBA00023136"/>
    </source>
</evidence>
<keyword evidence="16" id="KW-1185">Reference proteome</keyword>
<keyword evidence="4 12" id="KW-0349">Heme</keyword>
<feature type="binding site" description="axial binding residue" evidence="12">
    <location>
        <position position="457"/>
    </location>
    <ligand>
        <name>heme</name>
        <dbReference type="ChEBI" id="CHEBI:30413"/>
    </ligand>
    <ligandPart>
        <name>Fe</name>
        <dbReference type="ChEBI" id="CHEBI:18248"/>
    </ligandPart>
</feature>
<evidence type="ECO:0000256" key="12">
    <source>
        <dbReference type="PIRSR" id="PIRSR602401-1"/>
    </source>
</evidence>
<protein>
    <recommendedName>
        <fullName evidence="17">Cytochrome P450 CYP82D47-like</fullName>
    </recommendedName>
</protein>
<evidence type="ECO:0008006" key="17">
    <source>
        <dbReference type="Google" id="ProtNLM"/>
    </source>
</evidence>
<keyword evidence="5 14" id="KW-0812">Transmembrane</keyword>
<dbReference type="InterPro" id="IPR001128">
    <property type="entry name" value="Cyt_P450"/>
</dbReference>
<evidence type="ECO:0000256" key="5">
    <source>
        <dbReference type="ARBA" id="ARBA00022692"/>
    </source>
</evidence>
<dbReference type="GO" id="GO:0016709">
    <property type="term" value="F:oxidoreductase activity, acting on paired donors, with incorporation or reduction of molecular oxygen, NAD(P)H as one donor, and incorporation of one atom of oxygen"/>
    <property type="evidence" value="ECO:0007669"/>
    <property type="project" value="UniProtKB-ARBA"/>
</dbReference>
<evidence type="ECO:0000256" key="3">
    <source>
        <dbReference type="ARBA" id="ARBA00010617"/>
    </source>
</evidence>
<evidence type="ECO:0000256" key="10">
    <source>
        <dbReference type="ARBA" id="ARBA00023033"/>
    </source>
</evidence>
<evidence type="ECO:0000256" key="2">
    <source>
        <dbReference type="ARBA" id="ARBA00004370"/>
    </source>
</evidence>
<dbReference type="InterPro" id="IPR017972">
    <property type="entry name" value="Cyt_P450_CS"/>
</dbReference>
<proteinExistence type="inferred from homology"/>
<dbReference type="PRINTS" id="PR00385">
    <property type="entry name" value="P450"/>
</dbReference>
<comment type="subcellular location">
    <subcellularLocation>
        <location evidence="2">Membrane</location>
    </subcellularLocation>
</comment>
<accession>A0A2I0IN92</accession>
<evidence type="ECO:0000256" key="14">
    <source>
        <dbReference type="SAM" id="Phobius"/>
    </source>
</evidence>
<dbReference type="Pfam" id="PF00067">
    <property type="entry name" value="p450"/>
    <property type="match status" value="1"/>
</dbReference>
<dbReference type="AlphaFoldDB" id="A0A2I0IN92"/>
<evidence type="ECO:0000313" key="15">
    <source>
        <dbReference type="EMBL" id="PKI45481.1"/>
    </source>
</evidence>
<dbReference type="PROSITE" id="PS00086">
    <property type="entry name" value="CYTOCHROME_P450"/>
    <property type="match status" value="1"/>
</dbReference>
<dbReference type="InterPro" id="IPR002401">
    <property type="entry name" value="Cyt_P450_E_grp-I"/>
</dbReference>
<evidence type="ECO:0000256" key="7">
    <source>
        <dbReference type="ARBA" id="ARBA00022989"/>
    </source>
</evidence>
<evidence type="ECO:0000256" key="1">
    <source>
        <dbReference type="ARBA" id="ARBA00001971"/>
    </source>
</evidence>
<dbReference type="Proteomes" id="UP000233551">
    <property type="component" value="Unassembled WGS sequence"/>
</dbReference>
<dbReference type="InterPro" id="IPR036396">
    <property type="entry name" value="Cyt_P450_sf"/>
</dbReference>
<evidence type="ECO:0000256" key="9">
    <source>
        <dbReference type="ARBA" id="ARBA00023004"/>
    </source>
</evidence>
<keyword evidence="8 13" id="KW-0560">Oxidoreductase</keyword>
<keyword evidence="9 12" id="KW-0408">Iron</keyword>
<organism evidence="15 16">
    <name type="scientific">Punica granatum</name>
    <name type="common">Pomegranate</name>
    <dbReference type="NCBI Taxonomy" id="22663"/>
    <lineage>
        <taxon>Eukaryota</taxon>
        <taxon>Viridiplantae</taxon>
        <taxon>Streptophyta</taxon>
        <taxon>Embryophyta</taxon>
        <taxon>Tracheophyta</taxon>
        <taxon>Spermatophyta</taxon>
        <taxon>Magnoliopsida</taxon>
        <taxon>eudicotyledons</taxon>
        <taxon>Gunneridae</taxon>
        <taxon>Pentapetalae</taxon>
        <taxon>rosids</taxon>
        <taxon>malvids</taxon>
        <taxon>Myrtales</taxon>
        <taxon>Lythraceae</taxon>
        <taxon>Punica</taxon>
    </lineage>
</organism>
<dbReference type="PANTHER" id="PTHR47947:SF26">
    <property type="entry name" value="CYTOCHROME P450"/>
    <property type="match status" value="1"/>
</dbReference>
<gene>
    <name evidence="15" type="ORF">CRG98_034136</name>
</gene>
<dbReference type="EMBL" id="PGOL01002716">
    <property type="protein sequence ID" value="PKI45481.1"/>
    <property type="molecule type" value="Genomic_DNA"/>
</dbReference>
<evidence type="ECO:0000256" key="13">
    <source>
        <dbReference type="RuleBase" id="RU000461"/>
    </source>
</evidence>
<comment type="similarity">
    <text evidence="3 13">Belongs to the cytochrome P450 family.</text>
</comment>
<keyword evidence="6 12" id="KW-0479">Metal-binding</keyword>
<dbReference type="PANTHER" id="PTHR47947">
    <property type="entry name" value="CYTOCHROME P450 82C3-RELATED"/>
    <property type="match status" value="1"/>
</dbReference>
<reference evidence="15 16" key="1">
    <citation type="submission" date="2017-11" db="EMBL/GenBank/DDBJ databases">
        <title>De-novo sequencing of pomegranate (Punica granatum L.) genome.</title>
        <authorList>
            <person name="Akparov Z."/>
            <person name="Amiraslanov A."/>
            <person name="Hajiyeva S."/>
            <person name="Abbasov M."/>
            <person name="Kaur K."/>
            <person name="Hamwieh A."/>
            <person name="Solovyev V."/>
            <person name="Salamov A."/>
            <person name="Braich B."/>
            <person name="Kosarev P."/>
            <person name="Mahmoud A."/>
            <person name="Hajiyev E."/>
            <person name="Babayeva S."/>
            <person name="Izzatullayeva V."/>
            <person name="Mammadov A."/>
            <person name="Mammadov A."/>
            <person name="Sharifova S."/>
            <person name="Ojaghi J."/>
            <person name="Eynullazada K."/>
            <person name="Bayramov B."/>
            <person name="Abdulazimova A."/>
            <person name="Shahmuradov I."/>
        </authorList>
    </citation>
    <scope>NUCLEOTIDE SEQUENCE [LARGE SCALE GENOMIC DNA]</scope>
    <source>
        <strain evidence="16">cv. AG2017</strain>
        <tissue evidence="15">Leaf</tissue>
    </source>
</reference>
<dbReference type="GO" id="GO:0016020">
    <property type="term" value="C:membrane"/>
    <property type="evidence" value="ECO:0007669"/>
    <property type="project" value="UniProtKB-SubCell"/>
</dbReference>
<dbReference type="Gene3D" id="1.10.630.10">
    <property type="entry name" value="Cytochrome P450"/>
    <property type="match status" value="1"/>
</dbReference>
<name>A0A2I0IN92_PUNGR</name>
<evidence type="ECO:0000313" key="16">
    <source>
        <dbReference type="Proteomes" id="UP000233551"/>
    </source>
</evidence>
<evidence type="ECO:0000256" key="6">
    <source>
        <dbReference type="ARBA" id="ARBA00022723"/>
    </source>
</evidence>
<evidence type="ECO:0000256" key="4">
    <source>
        <dbReference type="ARBA" id="ARBA00022617"/>
    </source>
</evidence>
<dbReference type="SUPFAM" id="SSF48264">
    <property type="entry name" value="Cytochrome P450"/>
    <property type="match status" value="1"/>
</dbReference>
<dbReference type="FunFam" id="1.10.630.10:FF:000026">
    <property type="entry name" value="Cytochrome P450 82C4"/>
    <property type="match status" value="1"/>
</dbReference>
<keyword evidence="10 13" id="KW-0503">Monooxygenase</keyword>
<comment type="cofactor">
    <cofactor evidence="1 12">
        <name>heme</name>
        <dbReference type="ChEBI" id="CHEBI:30413"/>
    </cofactor>
</comment>
<dbReference type="GO" id="GO:0020037">
    <property type="term" value="F:heme binding"/>
    <property type="evidence" value="ECO:0007669"/>
    <property type="project" value="InterPro"/>
</dbReference>
<comment type="caution">
    <text evidence="15">The sequence shown here is derived from an EMBL/GenBank/DDBJ whole genome shotgun (WGS) entry which is preliminary data.</text>
</comment>
<keyword evidence="7 14" id="KW-1133">Transmembrane helix</keyword>
<dbReference type="PRINTS" id="PR00463">
    <property type="entry name" value="EP450I"/>
</dbReference>
<feature type="transmembrane region" description="Helical" evidence="14">
    <location>
        <begin position="12"/>
        <end position="35"/>
    </location>
</feature>